<dbReference type="GO" id="GO:0004674">
    <property type="term" value="F:protein serine/threonine kinase activity"/>
    <property type="evidence" value="ECO:0007669"/>
    <property type="project" value="UniProtKB-EC"/>
</dbReference>
<organism evidence="1 2">
    <name type="scientific">Coemansia pectinata</name>
    <dbReference type="NCBI Taxonomy" id="1052879"/>
    <lineage>
        <taxon>Eukaryota</taxon>
        <taxon>Fungi</taxon>
        <taxon>Fungi incertae sedis</taxon>
        <taxon>Zoopagomycota</taxon>
        <taxon>Kickxellomycotina</taxon>
        <taxon>Kickxellomycetes</taxon>
        <taxon>Kickxellales</taxon>
        <taxon>Kickxellaceae</taxon>
        <taxon>Coemansia</taxon>
    </lineage>
</organism>
<keyword evidence="1" id="KW-0418">Kinase</keyword>
<accession>A0A9W8GPH8</accession>
<dbReference type="PANTHER" id="PTHR11139:SF9">
    <property type="entry name" value="SERINE_THREONINE-PROTEIN KINASE MTOR"/>
    <property type="match status" value="1"/>
</dbReference>
<protein>
    <submittedName>
        <fullName evidence="1">Phosphatidylinositol kinase- protein kinase tor1</fullName>
        <ecNumber evidence="1">2.7.11.1</ecNumber>
    </submittedName>
</protein>
<gene>
    <name evidence="1" type="primary">TOR1_7</name>
    <name evidence="1" type="ORF">GGI19_007094</name>
</gene>
<dbReference type="InterPro" id="IPR016024">
    <property type="entry name" value="ARM-type_fold"/>
</dbReference>
<dbReference type="SUPFAM" id="SSF48371">
    <property type="entry name" value="ARM repeat"/>
    <property type="match status" value="1"/>
</dbReference>
<comment type="caution">
    <text evidence="1">The sequence shown here is derived from an EMBL/GenBank/DDBJ whole genome shotgun (WGS) entry which is preliminary data.</text>
</comment>
<keyword evidence="2" id="KW-1185">Reference proteome</keyword>
<dbReference type="GO" id="GO:0016242">
    <property type="term" value="P:negative regulation of macroautophagy"/>
    <property type="evidence" value="ECO:0007669"/>
    <property type="project" value="TreeGrafter"/>
</dbReference>
<feature type="non-terminal residue" evidence="1">
    <location>
        <position position="324"/>
    </location>
</feature>
<reference evidence="1" key="1">
    <citation type="submission" date="2022-07" db="EMBL/GenBank/DDBJ databases">
        <title>Phylogenomic reconstructions and comparative analyses of Kickxellomycotina fungi.</title>
        <authorList>
            <person name="Reynolds N.K."/>
            <person name="Stajich J.E."/>
            <person name="Barry K."/>
            <person name="Grigoriev I.V."/>
            <person name="Crous P."/>
            <person name="Smith M.E."/>
        </authorList>
    </citation>
    <scope>NUCLEOTIDE SEQUENCE</scope>
    <source>
        <strain evidence="1">BCRC 34297</strain>
    </source>
</reference>
<dbReference type="GO" id="GO:0031932">
    <property type="term" value="C:TORC2 complex"/>
    <property type="evidence" value="ECO:0007669"/>
    <property type="project" value="TreeGrafter"/>
</dbReference>
<dbReference type="EMBL" id="JANBUH010002173">
    <property type="protein sequence ID" value="KAJ2740579.1"/>
    <property type="molecule type" value="Genomic_DNA"/>
</dbReference>
<dbReference type="OrthoDB" id="381190at2759"/>
<name>A0A9W8GPH8_9FUNG</name>
<dbReference type="GO" id="GO:0031931">
    <property type="term" value="C:TORC1 complex"/>
    <property type="evidence" value="ECO:0007669"/>
    <property type="project" value="TreeGrafter"/>
</dbReference>
<dbReference type="Proteomes" id="UP001140011">
    <property type="component" value="Unassembled WGS sequence"/>
</dbReference>
<dbReference type="GO" id="GO:0005737">
    <property type="term" value="C:cytoplasm"/>
    <property type="evidence" value="ECO:0007669"/>
    <property type="project" value="TreeGrafter"/>
</dbReference>
<proteinExistence type="predicted"/>
<dbReference type="GO" id="GO:0005634">
    <property type="term" value="C:nucleus"/>
    <property type="evidence" value="ECO:0007669"/>
    <property type="project" value="TreeGrafter"/>
</dbReference>
<dbReference type="InterPro" id="IPR050517">
    <property type="entry name" value="DDR_Repair_Kinase"/>
</dbReference>
<dbReference type="AlphaFoldDB" id="A0A9W8GPH8"/>
<keyword evidence="1" id="KW-0808">Transferase</keyword>
<dbReference type="PANTHER" id="PTHR11139">
    <property type="entry name" value="ATAXIA TELANGIECTASIA MUTATED ATM -RELATED"/>
    <property type="match status" value="1"/>
</dbReference>
<dbReference type="GO" id="GO:0031929">
    <property type="term" value="P:TOR signaling"/>
    <property type="evidence" value="ECO:0007669"/>
    <property type="project" value="TreeGrafter"/>
</dbReference>
<evidence type="ECO:0000313" key="1">
    <source>
        <dbReference type="EMBL" id="KAJ2740579.1"/>
    </source>
</evidence>
<sequence>MRKPTINALHALQVISPSLETFLFLVVPRLLSLLNPAAALSSVVEPALECISSIVATVNSNSFALRIVHKLDYLLQCQLPQQLQTAIVNVLCALMEQLQGEFVLFMPTVSATMTKFGIANHERYEQYSALLYANMLIPKDTSRTMPLSRRESMQIESDVNHGSSGMQKLEINEDMLRQSWDVPQRMLKDDWNDWIYKFSTELIRQSPSPALRACLGLALKYPALSSELFNAAFISCWNEISAEHRQDIANMFQEIAQLPEMSADILKSMLRLADLMERNQQPPFVSSKLLGEYADRCYSLAKELRYREAEWVDNKDYDTIEKLI</sequence>
<dbReference type="EC" id="2.7.11.1" evidence="1"/>
<evidence type="ECO:0000313" key="2">
    <source>
        <dbReference type="Proteomes" id="UP001140011"/>
    </source>
</evidence>